<sequence length="115" mass="12334">MRYNRVPDAAGIAFAKSNLLVEACSSRPRVTGRWVDAAGPDVADTKLILNTFRAWGGMEVVQCASHVLGAMVAPAPANPPAHGKPISTLFTFQLLGIGLDGWLDCQRKSEIKSTR</sequence>
<organism evidence="1 2">
    <name type="scientific">Cercospora zeae-maydis SCOH1-5</name>
    <dbReference type="NCBI Taxonomy" id="717836"/>
    <lineage>
        <taxon>Eukaryota</taxon>
        <taxon>Fungi</taxon>
        <taxon>Dikarya</taxon>
        <taxon>Ascomycota</taxon>
        <taxon>Pezizomycotina</taxon>
        <taxon>Dothideomycetes</taxon>
        <taxon>Dothideomycetidae</taxon>
        <taxon>Mycosphaerellales</taxon>
        <taxon>Mycosphaerellaceae</taxon>
        <taxon>Cercospora</taxon>
    </lineage>
</organism>
<name>A0A6A6FFA1_9PEZI</name>
<protein>
    <submittedName>
        <fullName evidence="1">Uncharacterized protein</fullName>
    </submittedName>
</protein>
<dbReference type="EMBL" id="ML992673">
    <property type="protein sequence ID" value="KAF2212159.1"/>
    <property type="molecule type" value="Genomic_DNA"/>
</dbReference>
<evidence type="ECO:0000313" key="1">
    <source>
        <dbReference type="EMBL" id="KAF2212159.1"/>
    </source>
</evidence>
<evidence type="ECO:0000313" key="2">
    <source>
        <dbReference type="Proteomes" id="UP000799539"/>
    </source>
</evidence>
<reference evidence="1" key="1">
    <citation type="journal article" date="2020" name="Stud. Mycol.">
        <title>101 Dothideomycetes genomes: a test case for predicting lifestyles and emergence of pathogens.</title>
        <authorList>
            <person name="Haridas S."/>
            <person name="Albert R."/>
            <person name="Binder M."/>
            <person name="Bloem J."/>
            <person name="Labutti K."/>
            <person name="Salamov A."/>
            <person name="Andreopoulos B."/>
            <person name="Baker S."/>
            <person name="Barry K."/>
            <person name="Bills G."/>
            <person name="Bluhm B."/>
            <person name="Cannon C."/>
            <person name="Castanera R."/>
            <person name="Culley D."/>
            <person name="Daum C."/>
            <person name="Ezra D."/>
            <person name="Gonzalez J."/>
            <person name="Henrissat B."/>
            <person name="Kuo A."/>
            <person name="Liang C."/>
            <person name="Lipzen A."/>
            <person name="Lutzoni F."/>
            <person name="Magnuson J."/>
            <person name="Mondo S."/>
            <person name="Nolan M."/>
            <person name="Ohm R."/>
            <person name="Pangilinan J."/>
            <person name="Park H.-J."/>
            <person name="Ramirez L."/>
            <person name="Alfaro M."/>
            <person name="Sun H."/>
            <person name="Tritt A."/>
            <person name="Yoshinaga Y."/>
            <person name="Zwiers L.-H."/>
            <person name="Turgeon B."/>
            <person name="Goodwin S."/>
            <person name="Spatafora J."/>
            <person name="Crous P."/>
            <person name="Grigoriev I."/>
        </authorList>
    </citation>
    <scope>NUCLEOTIDE SEQUENCE</scope>
    <source>
        <strain evidence="1">SCOH1-5</strain>
    </source>
</reference>
<dbReference type="Proteomes" id="UP000799539">
    <property type="component" value="Unassembled WGS sequence"/>
</dbReference>
<accession>A0A6A6FFA1</accession>
<dbReference type="AlphaFoldDB" id="A0A6A6FFA1"/>
<keyword evidence="2" id="KW-1185">Reference proteome</keyword>
<gene>
    <name evidence="1" type="ORF">CERZMDRAFT_84551</name>
</gene>
<proteinExistence type="predicted"/>